<gene>
    <name evidence="2" type="ORF">QMA06_00215</name>
</gene>
<evidence type="ECO:0000313" key="3">
    <source>
        <dbReference type="Proteomes" id="UP001231197"/>
    </source>
</evidence>
<keyword evidence="3" id="KW-1185">Reference proteome</keyword>
<dbReference type="Proteomes" id="UP001231197">
    <property type="component" value="Unassembled WGS sequence"/>
</dbReference>
<dbReference type="InterPro" id="IPR029052">
    <property type="entry name" value="Metallo-depent_PP-like"/>
</dbReference>
<dbReference type="InterPro" id="IPR051918">
    <property type="entry name" value="STPP_CPPED1"/>
</dbReference>
<dbReference type="Pfam" id="PF00149">
    <property type="entry name" value="Metallophos"/>
    <property type="match status" value="1"/>
</dbReference>
<dbReference type="PANTHER" id="PTHR43143">
    <property type="entry name" value="METALLOPHOSPHOESTERASE, CALCINEURIN SUPERFAMILY"/>
    <property type="match status" value="1"/>
</dbReference>
<dbReference type="RefSeq" id="WP_290204869.1">
    <property type="nucleotide sequence ID" value="NZ_JASDDK010000001.1"/>
</dbReference>
<reference evidence="2 3" key="1">
    <citation type="journal article" date="2023" name="Int. J. Syst. Evol. Microbiol.">
        <title>Winogradskyella bathintestinalis sp. nov., isolated from the intestine of the deep-sea loosejaw dragonfish, Malacosteus niger.</title>
        <authorList>
            <person name="Uniacke-Lowe S."/>
            <person name="Johnson C.N."/>
            <person name="Stanton C."/>
            <person name="Hill C."/>
            <person name="Ross P."/>
        </authorList>
    </citation>
    <scope>NUCLEOTIDE SEQUENCE [LARGE SCALE GENOMIC DNA]</scope>
    <source>
        <strain evidence="2 3">APC 3343</strain>
    </source>
</reference>
<proteinExistence type="predicted"/>
<dbReference type="InterPro" id="IPR004843">
    <property type="entry name" value="Calcineurin-like_PHP"/>
</dbReference>
<comment type="caution">
    <text evidence="2">The sequence shown here is derived from an EMBL/GenBank/DDBJ whole genome shotgun (WGS) entry which is preliminary data.</text>
</comment>
<protein>
    <submittedName>
        <fullName evidence="2">Metallophosphoesterase</fullName>
    </submittedName>
</protein>
<dbReference type="Gene3D" id="3.60.21.10">
    <property type="match status" value="1"/>
</dbReference>
<accession>A0ABT7ZQM1</accession>
<dbReference type="EMBL" id="JASDDK010000001">
    <property type="protein sequence ID" value="MDN3491124.1"/>
    <property type="molecule type" value="Genomic_DNA"/>
</dbReference>
<evidence type="ECO:0000259" key="1">
    <source>
        <dbReference type="Pfam" id="PF00149"/>
    </source>
</evidence>
<name>A0ABT7ZQM1_9FLAO</name>
<evidence type="ECO:0000313" key="2">
    <source>
        <dbReference type="EMBL" id="MDN3491124.1"/>
    </source>
</evidence>
<sequence>MKIEYYIIIFTVFCTLSCKTKDSFEFVVLPDTQTYMEEFPEVYINQMQWIATQEKRFSFVLHEGDITQNNSEKEWEIAREGFALIDGKVPYNLSLGNHDMGSETGKFADTRNTELANKYFVSSAYINQSNSIATFPKGAIDNNCAEYDIIGEKWLVFSLEFGPRNKTIEWANKLIENHPNHHVIVNTHSYMYNDNTLQDGEDWYLPQKYGVGKEIGENAVNHGGDLWEKLIKRNENVLMVFSGHILGSGVGQLVSKNDFKKDVYQMLANYQKNVKGVEKGDSGYLRIIKVDKKNQLITVKTYSPWLDKFNTDPEHEFIFNNVKM</sequence>
<dbReference type="PANTHER" id="PTHR43143:SF5">
    <property type="entry name" value="SECRETED PROTEIN"/>
    <property type="match status" value="1"/>
</dbReference>
<feature type="domain" description="Calcineurin-like phosphoesterase" evidence="1">
    <location>
        <begin position="28"/>
        <end position="245"/>
    </location>
</feature>
<dbReference type="SUPFAM" id="SSF56300">
    <property type="entry name" value="Metallo-dependent phosphatases"/>
    <property type="match status" value="1"/>
</dbReference>
<organism evidence="2 3">
    <name type="scientific">Winogradskyella bathintestinalis</name>
    <dbReference type="NCBI Taxonomy" id="3035208"/>
    <lineage>
        <taxon>Bacteria</taxon>
        <taxon>Pseudomonadati</taxon>
        <taxon>Bacteroidota</taxon>
        <taxon>Flavobacteriia</taxon>
        <taxon>Flavobacteriales</taxon>
        <taxon>Flavobacteriaceae</taxon>
        <taxon>Winogradskyella</taxon>
    </lineage>
</organism>